<dbReference type="Pfam" id="PF00535">
    <property type="entry name" value="Glycos_transf_2"/>
    <property type="match status" value="1"/>
</dbReference>
<dbReference type="PANTHER" id="PTHR22916:SF3">
    <property type="entry name" value="UDP-GLCNAC:BETAGAL BETA-1,3-N-ACETYLGLUCOSAMINYLTRANSFERASE-LIKE PROTEIN 1"/>
    <property type="match status" value="1"/>
</dbReference>
<dbReference type="Proteomes" id="UP000075359">
    <property type="component" value="Unassembled WGS sequence"/>
</dbReference>
<name>A0A151CHA5_9BACT</name>
<keyword evidence="2" id="KW-0808">Transferase</keyword>
<keyword evidence="3" id="KW-1185">Reference proteome</keyword>
<proteinExistence type="predicted"/>
<reference evidence="2 3" key="1">
    <citation type="submission" date="2015-11" db="EMBL/GenBank/DDBJ databases">
        <title>Draft genome of Sulfurovum riftiae 1812E, a member of the Epsilonproteobacteria isolated from the tube of the deep-sea hydrothermal vent tubewom Riftia pachyptila.</title>
        <authorList>
            <person name="Vetriani C."/>
            <person name="Giovannelli D."/>
        </authorList>
    </citation>
    <scope>NUCLEOTIDE SEQUENCE [LARGE SCALE GENOMIC DNA]</scope>
    <source>
        <strain evidence="2 3">1812E</strain>
    </source>
</reference>
<protein>
    <submittedName>
        <fullName evidence="2">Glycosyltransferase</fullName>
    </submittedName>
</protein>
<dbReference type="CDD" id="cd06433">
    <property type="entry name" value="GT_2_WfgS_like"/>
    <property type="match status" value="1"/>
</dbReference>
<accession>A0A151CHA5</accession>
<dbReference type="SUPFAM" id="SSF53448">
    <property type="entry name" value="Nucleotide-diphospho-sugar transferases"/>
    <property type="match status" value="1"/>
</dbReference>
<organism evidence="2 3">
    <name type="scientific">Sulfurovum riftiae</name>
    <dbReference type="NCBI Taxonomy" id="1630136"/>
    <lineage>
        <taxon>Bacteria</taxon>
        <taxon>Pseudomonadati</taxon>
        <taxon>Campylobacterota</taxon>
        <taxon>Epsilonproteobacteria</taxon>
        <taxon>Campylobacterales</taxon>
        <taxon>Sulfurovaceae</taxon>
        <taxon>Sulfurovum</taxon>
    </lineage>
</organism>
<dbReference type="GO" id="GO:0016758">
    <property type="term" value="F:hexosyltransferase activity"/>
    <property type="evidence" value="ECO:0007669"/>
    <property type="project" value="UniProtKB-ARBA"/>
</dbReference>
<dbReference type="RefSeq" id="WP_067330507.1">
    <property type="nucleotide sequence ID" value="NZ_LNKT01000012.1"/>
</dbReference>
<dbReference type="PANTHER" id="PTHR22916">
    <property type="entry name" value="GLYCOSYLTRANSFERASE"/>
    <property type="match status" value="1"/>
</dbReference>
<dbReference type="STRING" id="1630136.AS592_08880"/>
<sequence>MPLSSPKISIITVAYNAVDTIEETIQSVVSQSYDNVEYIIIDGGSTDGTLDIIKKYEDKIDYWVSERDYGLYHAMNKGLERATGDIIGMINADDYYYDSAFQTVAAHYLPECYDTHIFTADIYHGDERVSGWREENRFNGAFTPHPSMFVSKKIYERIGFYALQYKIASDYDFMYRAFNVHHLEPLYVSEPIAFFRPGGLAAQSRFRAYTEEMLVKVENGQRISKAFPVYLLKLAKFGMGRLFE</sequence>
<gene>
    <name evidence="2" type="ORF">AS592_08880</name>
</gene>
<dbReference type="InterPro" id="IPR029044">
    <property type="entry name" value="Nucleotide-diphossugar_trans"/>
</dbReference>
<evidence type="ECO:0000259" key="1">
    <source>
        <dbReference type="Pfam" id="PF00535"/>
    </source>
</evidence>
<feature type="domain" description="Glycosyltransferase 2-like" evidence="1">
    <location>
        <begin position="9"/>
        <end position="163"/>
    </location>
</feature>
<comment type="caution">
    <text evidence="2">The sequence shown here is derived from an EMBL/GenBank/DDBJ whole genome shotgun (WGS) entry which is preliminary data.</text>
</comment>
<evidence type="ECO:0000313" key="3">
    <source>
        <dbReference type="Proteomes" id="UP000075359"/>
    </source>
</evidence>
<dbReference type="Gene3D" id="3.90.550.10">
    <property type="entry name" value="Spore Coat Polysaccharide Biosynthesis Protein SpsA, Chain A"/>
    <property type="match status" value="1"/>
</dbReference>
<evidence type="ECO:0000313" key="2">
    <source>
        <dbReference type="EMBL" id="KYJ86920.1"/>
    </source>
</evidence>
<dbReference type="OrthoDB" id="9786172at2"/>
<dbReference type="EMBL" id="LNKT01000012">
    <property type="protein sequence ID" value="KYJ86920.1"/>
    <property type="molecule type" value="Genomic_DNA"/>
</dbReference>
<dbReference type="AlphaFoldDB" id="A0A151CHA5"/>
<dbReference type="InterPro" id="IPR001173">
    <property type="entry name" value="Glyco_trans_2-like"/>
</dbReference>